<dbReference type="Proteomes" id="UP000187209">
    <property type="component" value="Unassembled WGS sequence"/>
</dbReference>
<evidence type="ECO:0000256" key="1">
    <source>
        <dbReference type="SAM" id="Coils"/>
    </source>
</evidence>
<name>A0A1R2B1M7_9CILI</name>
<sequence length="271" mass="30857">MLKGFSGLFYQLRAEIVRNGPMMDSTSFHYQLYPLTAHTQRMMRFSGSIDAIAITPLEISDLLYQISKENLSKLKEKSAEVEEEIKNIDQKILPIRLTNLLINKEYRNGNFSKKQLKEKEGFVSLSSEYLKKLLKITTIGQLPIGVASNTIFAAGKLGLDFTVEIGEIFVPLIKAKAKHMHSQGISETLWGLSMFKVQNKEIIQALVNELKDRKIVRYRDVVTSPFNHLEYIPDPEPESYNNAELLRQAAANFTDAEIKKTLESLAESYNH</sequence>
<evidence type="ECO:0000313" key="3">
    <source>
        <dbReference type="Proteomes" id="UP000187209"/>
    </source>
</evidence>
<accession>A0A1R2B1M7</accession>
<dbReference type="EMBL" id="MPUH01001062">
    <property type="protein sequence ID" value="OMJ70684.1"/>
    <property type="molecule type" value="Genomic_DNA"/>
</dbReference>
<reference evidence="2 3" key="1">
    <citation type="submission" date="2016-11" db="EMBL/GenBank/DDBJ databases">
        <title>The macronuclear genome of Stentor coeruleus: a giant cell with tiny introns.</title>
        <authorList>
            <person name="Slabodnick M."/>
            <person name="Ruby J.G."/>
            <person name="Reiff S.B."/>
            <person name="Swart E.C."/>
            <person name="Gosai S."/>
            <person name="Prabakaran S."/>
            <person name="Witkowska E."/>
            <person name="Larue G.E."/>
            <person name="Fisher S."/>
            <person name="Freeman R.M."/>
            <person name="Gunawardena J."/>
            <person name="Chu W."/>
            <person name="Stover N.A."/>
            <person name="Gregory B.D."/>
            <person name="Nowacki M."/>
            <person name="Derisi J."/>
            <person name="Roy S.W."/>
            <person name="Marshall W.F."/>
            <person name="Sood P."/>
        </authorList>
    </citation>
    <scope>NUCLEOTIDE SEQUENCE [LARGE SCALE GENOMIC DNA]</scope>
    <source>
        <strain evidence="2">WM001</strain>
    </source>
</reference>
<protein>
    <submittedName>
        <fullName evidence="2">Uncharacterized protein</fullName>
    </submittedName>
</protein>
<keyword evidence="1" id="KW-0175">Coiled coil</keyword>
<keyword evidence="3" id="KW-1185">Reference proteome</keyword>
<gene>
    <name evidence="2" type="ORF">SteCoe_31271</name>
</gene>
<feature type="coiled-coil region" evidence="1">
    <location>
        <begin position="64"/>
        <end position="91"/>
    </location>
</feature>
<dbReference type="AlphaFoldDB" id="A0A1R2B1M7"/>
<dbReference type="OrthoDB" id="10595230at2759"/>
<organism evidence="2 3">
    <name type="scientific">Stentor coeruleus</name>
    <dbReference type="NCBI Taxonomy" id="5963"/>
    <lineage>
        <taxon>Eukaryota</taxon>
        <taxon>Sar</taxon>
        <taxon>Alveolata</taxon>
        <taxon>Ciliophora</taxon>
        <taxon>Postciliodesmatophora</taxon>
        <taxon>Heterotrichea</taxon>
        <taxon>Heterotrichida</taxon>
        <taxon>Stentoridae</taxon>
        <taxon>Stentor</taxon>
    </lineage>
</organism>
<evidence type="ECO:0000313" key="2">
    <source>
        <dbReference type="EMBL" id="OMJ70684.1"/>
    </source>
</evidence>
<comment type="caution">
    <text evidence="2">The sequence shown here is derived from an EMBL/GenBank/DDBJ whole genome shotgun (WGS) entry which is preliminary data.</text>
</comment>
<proteinExistence type="predicted"/>